<dbReference type="InterPro" id="IPR002909">
    <property type="entry name" value="IPT_dom"/>
</dbReference>
<dbReference type="InterPro" id="IPR013785">
    <property type="entry name" value="Aldolase_TIM"/>
</dbReference>
<evidence type="ECO:0000256" key="4">
    <source>
        <dbReference type="ARBA" id="ARBA00023295"/>
    </source>
</evidence>
<dbReference type="InterPro" id="IPR013783">
    <property type="entry name" value="Ig-like_fold"/>
</dbReference>
<feature type="domain" description="IPT/TIG" evidence="5">
    <location>
        <begin position="278"/>
        <end position="361"/>
    </location>
</feature>
<dbReference type="PANTHER" id="PTHR11452">
    <property type="entry name" value="ALPHA-GALACTOSIDASE/ALPHA-N-ACETYLGALACTOSAMINIDASE"/>
    <property type="match status" value="1"/>
</dbReference>
<protein>
    <recommendedName>
        <fullName evidence="5">IPT/TIG domain-containing protein</fullName>
    </recommendedName>
</protein>
<dbReference type="Pfam" id="PF01833">
    <property type="entry name" value="TIG"/>
    <property type="match status" value="3"/>
</dbReference>
<dbReference type="InterPro" id="IPR013780">
    <property type="entry name" value="Glyco_hydro_b"/>
</dbReference>
<proteinExistence type="inferred from homology"/>
<evidence type="ECO:0000313" key="7">
    <source>
        <dbReference type="Proteomes" id="UP000584867"/>
    </source>
</evidence>
<dbReference type="SUPFAM" id="SSF51445">
    <property type="entry name" value="(Trans)glycosidases"/>
    <property type="match status" value="1"/>
</dbReference>
<feature type="domain" description="IPT/TIG" evidence="5">
    <location>
        <begin position="500"/>
        <end position="583"/>
    </location>
</feature>
<dbReference type="EMBL" id="JACHIO010000020">
    <property type="protein sequence ID" value="MBB5065793.1"/>
    <property type="molecule type" value="Genomic_DNA"/>
</dbReference>
<dbReference type="Gene3D" id="3.20.20.70">
    <property type="entry name" value="Aldolase class I"/>
    <property type="match status" value="1"/>
</dbReference>
<keyword evidence="4" id="KW-0326">Glycosidase</keyword>
<gene>
    <name evidence="6" type="ORF">HDF15_004163</name>
</gene>
<dbReference type="GO" id="GO:0005975">
    <property type="term" value="P:carbohydrate metabolic process"/>
    <property type="evidence" value="ECO:0007669"/>
    <property type="project" value="InterPro"/>
</dbReference>
<name>A0A7W8EAN0_9BACT</name>
<keyword evidence="2" id="KW-0732">Signal</keyword>
<sequence length="1377" mass="143075">MKTTKTTQCGQPVQKMWNYTFVLAAWICSLLMFSQLTACSSGAAAGGPLTVASMSPLQLTTNGGQVAFAGTNFTPDTTVKFGDAAALKVYFQSSTLITAVSPAVGSPSTADVTVSSPKNGSVTLSGALQYVPPPPPVVVGSCTTFPCTYKATDPGNTLVGGAQISACAGCPDGIKVGSLGYGSDVIINHIYAPTTGNYTLTISGCEGGGTQNYQVIVDGAPPVIVPLSGSNWFAPAPPVSITVPLQAGANNTIELGNATDYSPDVVSIQINSLVQTPPITVTAISPTQVLQSGGTVQFTGTNFTPDISVKFGGVAATSFTYTSATQFSAVAPAATATGAVDVVVTSPSGGTVTLSKGLTYVAECTTLPCTYAATDPNNTLVGGAKIGTCSGCPGGVKVGNLGYGADVIINNVFAPANGNYTLTITGCEGGGTQNYQVIVDGGTPIIVPLTGSDWNNPAAPVSITVPLQAGDKNTVELGNATEYSPDAVSIMISAANPATVPTITSITPNQSSITGGQVVLQGTNFEPNSTITFGGIVAPGFTFQSSTQVTVNAPASPTAGVVNVAVNTPTNGDVTDAKAFTYTGSAACTSATCVYQAWDPANTLSGGSKTATCIGCPYGLKVGNLGYGATVTINNVYAPADGNYLLTLVASEGGGDQNLLAIVNGGAAVTLPFTGHNWYLATPPEAVTIPLKKGSSNTIQLGNASNYSPDVVYAIVSPANTPSTTPTPQTVTMQSGSTTVTYDLSTGLATFSYSGVDKISNFYAQGYNGFTLYQSISSVYTRTAANLPNGETDITLTASDGSPTLIQRFFLSNNHFTTQLEMDGTGLSSNEMSPIVVSGTGAVDLGSYADTRFLQVPFDNDNFVSYNAGSSNGWATTGFEVGAFYDNTSRNGLVIGSVTHDNWKTGISMSGSSSKLDALTAFGGANTPSDQLPHAAVIGNKITSPTVLVGYYSDWRDGMEDYANANAQVTPMLAWSKPAPMGWGLLGPNEAGLTMTQATAVADYFHTKLPQFNDQGVQYINLDAEWANSSDAELAAFVSHAHSQGQKAGVYWTPWVVWDWADLTATLDGVTGYTNNDVILKDHYGNPMAPVDGAYGVDPTHPGVKARIDYYSNKYLTLGFDYIKMDFLSHGALEGGSNNGVHYDTTVQTGEQAYNQGMTYLYSKIGTSVLLDESIAPIFPYQYAHARRVSCDTYGSIANTSYEMNSESYGWWLAGRLYNWNDPDMIHLENTDTSGTPYTSNENKSRTTSVAVAGYMLSGDDVTDTIAPPLVQQWLTNANINGLPALNLKFRPVEGNTGTSAVNVMVAQSGTTYYLAVFNYDGSNASNQTIDLGRAGLSSSAQYDVTDLWTGATSSATGSITVNLNQAESTILKLLPH</sequence>
<evidence type="ECO:0000313" key="6">
    <source>
        <dbReference type="EMBL" id="MBB5065793.1"/>
    </source>
</evidence>
<dbReference type="SMART" id="SM00429">
    <property type="entry name" value="IPT"/>
    <property type="match status" value="3"/>
</dbReference>
<dbReference type="InterPro" id="IPR017853">
    <property type="entry name" value="GH"/>
</dbReference>
<dbReference type="RefSeq" id="WP_184258792.1">
    <property type="nucleotide sequence ID" value="NZ_JACHIO010000020.1"/>
</dbReference>
<dbReference type="InterPro" id="IPR002241">
    <property type="entry name" value="Glyco_hydro_27"/>
</dbReference>
<dbReference type="Pfam" id="PF17801">
    <property type="entry name" value="Melibiase_C"/>
    <property type="match status" value="1"/>
</dbReference>
<comment type="caution">
    <text evidence="6">The sequence shown here is derived from an EMBL/GenBank/DDBJ whole genome shotgun (WGS) entry which is preliminary data.</text>
</comment>
<keyword evidence="3" id="KW-0378">Hydrolase</keyword>
<dbReference type="SUPFAM" id="SSF51011">
    <property type="entry name" value="Glycosyl hydrolase domain"/>
    <property type="match status" value="1"/>
</dbReference>
<dbReference type="Proteomes" id="UP000584867">
    <property type="component" value="Unassembled WGS sequence"/>
</dbReference>
<dbReference type="Gene3D" id="2.60.40.1180">
    <property type="entry name" value="Golgi alpha-mannosidase II"/>
    <property type="match status" value="1"/>
</dbReference>
<dbReference type="Gene3D" id="2.60.120.260">
    <property type="entry name" value="Galactose-binding domain-like"/>
    <property type="match status" value="3"/>
</dbReference>
<feature type="domain" description="IPT/TIG" evidence="5">
    <location>
        <begin position="48"/>
        <end position="131"/>
    </location>
</feature>
<evidence type="ECO:0000256" key="1">
    <source>
        <dbReference type="ARBA" id="ARBA00009743"/>
    </source>
</evidence>
<dbReference type="PANTHER" id="PTHR11452:SF75">
    <property type="entry name" value="ALPHA-GALACTOSIDASE MEL1"/>
    <property type="match status" value="1"/>
</dbReference>
<evidence type="ECO:0000256" key="2">
    <source>
        <dbReference type="ARBA" id="ARBA00022729"/>
    </source>
</evidence>
<dbReference type="InterPro" id="IPR041233">
    <property type="entry name" value="Melibiase_C"/>
</dbReference>
<evidence type="ECO:0000259" key="5">
    <source>
        <dbReference type="SMART" id="SM00429"/>
    </source>
</evidence>
<evidence type="ECO:0000256" key="3">
    <source>
        <dbReference type="ARBA" id="ARBA00022801"/>
    </source>
</evidence>
<reference evidence="6 7" key="1">
    <citation type="submission" date="2020-08" db="EMBL/GenBank/DDBJ databases">
        <title>Genomic Encyclopedia of Type Strains, Phase IV (KMG-V): Genome sequencing to study the core and pangenomes of soil and plant-associated prokaryotes.</title>
        <authorList>
            <person name="Whitman W."/>
        </authorList>
    </citation>
    <scope>NUCLEOTIDE SEQUENCE [LARGE SCALE GENOMIC DNA]</scope>
    <source>
        <strain evidence="6 7">X5P3</strain>
    </source>
</reference>
<dbReference type="SUPFAM" id="SSF81296">
    <property type="entry name" value="E set domains"/>
    <property type="match status" value="3"/>
</dbReference>
<dbReference type="CDD" id="cd00102">
    <property type="entry name" value="IPT"/>
    <property type="match status" value="3"/>
</dbReference>
<organism evidence="6 7">
    <name type="scientific">Granulicella mallensis</name>
    <dbReference type="NCBI Taxonomy" id="940614"/>
    <lineage>
        <taxon>Bacteria</taxon>
        <taxon>Pseudomonadati</taxon>
        <taxon>Acidobacteriota</taxon>
        <taxon>Terriglobia</taxon>
        <taxon>Terriglobales</taxon>
        <taxon>Acidobacteriaceae</taxon>
        <taxon>Granulicella</taxon>
    </lineage>
</organism>
<dbReference type="Gene3D" id="2.60.40.10">
    <property type="entry name" value="Immunoglobulins"/>
    <property type="match status" value="3"/>
</dbReference>
<dbReference type="CDD" id="cd04081">
    <property type="entry name" value="CBM35_galactosidase-like"/>
    <property type="match status" value="1"/>
</dbReference>
<comment type="similarity">
    <text evidence="1">Belongs to the glycosyl hydrolase 27 family.</text>
</comment>
<accession>A0A7W8EAN0</accession>
<dbReference type="GO" id="GO:0004553">
    <property type="term" value="F:hydrolase activity, hydrolyzing O-glycosyl compounds"/>
    <property type="evidence" value="ECO:0007669"/>
    <property type="project" value="InterPro"/>
</dbReference>
<dbReference type="InterPro" id="IPR014756">
    <property type="entry name" value="Ig_E-set"/>
</dbReference>